<reference evidence="4 5" key="1">
    <citation type="submission" date="2013-08" db="EMBL/GenBank/DDBJ databases">
        <title>Genome sequencing of Cellulomonas bogoriensis 69B4.</title>
        <authorList>
            <person name="Chen F."/>
            <person name="Li Y."/>
            <person name="Wang G."/>
        </authorList>
    </citation>
    <scope>NUCLEOTIDE SEQUENCE [LARGE SCALE GENOMIC DNA]</scope>
    <source>
        <strain evidence="4 5">69B4</strain>
    </source>
</reference>
<name>A0A0A0C0P0_9CELL</name>
<dbReference type="OrthoDB" id="23692at2"/>
<dbReference type="EMBL" id="AXCZ01000037">
    <property type="protein sequence ID" value="KGM13537.1"/>
    <property type="molecule type" value="Genomic_DNA"/>
</dbReference>
<evidence type="ECO:0000259" key="2">
    <source>
        <dbReference type="PROSITE" id="PS50883"/>
    </source>
</evidence>
<dbReference type="InterPro" id="IPR035919">
    <property type="entry name" value="EAL_sf"/>
</dbReference>
<dbReference type="RefSeq" id="WP_052105097.1">
    <property type="nucleotide sequence ID" value="NZ_AXCZ01000037.1"/>
</dbReference>
<dbReference type="SUPFAM" id="SSF55785">
    <property type="entry name" value="PYP-like sensor domain (PAS domain)"/>
    <property type="match status" value="1"/>
</dbReference>
<evidence type="ECO:0000259" key="1">
    <source>
        <dbReference type="PROSITE" id="PS50112"/>
    </source>
</evidence>
<sequence length="878" mass="94156">MVTRHRPAAAPSQQDLRSQLDIAITAASDAYRHSSRLIRVLTVLGKPSSPAELVEETLLVLSEVFSAELVLALRVTSDRLLVTGSCGTSEDDPVHVEGLPIAGAAAVAATRGRVVSLAGADLSPEDVPPTLEGLVTGSAVWVPVGAGEDRVDELLVLYRCTTEPFTPTEVQIIGSVASRLRLAVESRERSAALEQLARSGHRLASVLDLEALQREATQVLPQVADADRAELVLVDDPDPGRPGWETACGGAPFRGTAPDGSAVLAAPVVRDGSCMAVLYAYRRDGRTFSKDALESATVVATSVAAAMSNAELYRALAASEASLRLITDSISDMVAVVDGRGLFAYASPSHERALGHTVPDLLGRAVLDLVHPDDQPLLRTAIAQPMCHPRVEYRVRTRPGSAAADEGTWRWVESALRPAPGSDTRLVLSSRVVDERRRLEEELRHRAMHDPLTGLANRTLTADWLEAALAREADSCVGVLFCDLDKFKEVNDRLGHEAGDELLVQVADRLRGCVRGGDLLARFGGDEFVIALDGVCDHAEVEQAGQRVVSALSGSFLLRGEPVEVTASIGGVLGSRRSAEPGALLRDADAAMYAAKGAGRGGVQVFDEAASRRALDRLELRSDLAHAVARDELVVHYQPLVDLLDGAVLGFEALVRWLHPVRGLVPPDQFIPVAEETGLIADIGTWVLDEACRQLAEWQAEHPGRALRMSVNVSAAQLHDPTAAARYLQGITAAGVQPRDVWLEVTEHSSVRSEVSVFAHEMHRSGVRFALDDFGTAYSNLGDLTRLPVEALKIDRLFVSRLTADRAERGLVQAVLAVARSLDLQVVAEGVETQEQREELLALGCRQAQGYLFSRPVPAEAAAELLRTGTGMDLVTGR</sequence>
<dbReference type="PROSITE" id="PS50883">
    <property type="entry name" value="EAL"/>
    <property type="match status" value="1"/>
</dbReference>
<dbReference type="InterPro" id="IPR001633">
    <property type="entry name" value="EAL_dom"/>
</dbReference>
<dbReference type="InterPro" id="IPR029016">
    <property type="entry name" value="GAF-like_dom_sf"/>
</dbReference>
<proteinExistence type="predicted"/>
<dbReference type="Gene3D" id="3.30.450.40">
    <property type="match status" value="2"/>
</dbReference>
<feature type="domain" description="GGDEF" evidence="3">
    <location>
        <begin position="475"/>
        <end position="608"/>
    </location>
</feature>
<dbReference type="SUPFAM" id="SSF55073">
    <property type="entry name" value="Nucleotide cyclase"/>
    <property type="match status" value="1"/>
</dbReference>
<gene>
    <name evidence="4" type="ORF">N869_13315</name>
</gene>
<dbReference type="InterPro" id="IPR035965">
    <property type="entry name" value="PAS-like_dom_sf"/>
</dbReference>
<dbReference type="Gene3D" id="3.30.450.20">
    <property type="entry name" value="PAS domain"/>
    <property type="match status" value="1"/>
</dbReference>
<dbReference type="InterPro" id="IPR003018">
    <property type="entry name" value="GAF"/>
</dbReference>
<dbReference type="SMART" id="SM00267">
    <property type="entry name" value="GGDEF"/>
    <property type="match status" value="1"/>
</dbReference>
<accession>A0A0A0C0P0</accession>
<comment type="caution">
    <text evidence="4">The sequence shown here is derived from an EMBL/GenBank/DDBJ whole genome shotgun (WGS) entry which is preliminary data.</text>
</comment>
<dbReference type="PROSITE" id="PS50887">
    <property type="entry name" value="GGDEF"/>
    <property type="match status" value="1"/>
</dbReference>
<dbReference type="InterPro" id="IPR013655">
    <property type="entry name" value="PAS_fold_3"/>
</dbReference>
<dbReference type="PANTHER" id="PTHR44757">
    <property type="entry name" value="DIGUANYLATE CYCLASE DGCP"/>
    <property type="match status" value="1"/>
</dbReference>
<dbReference type="SMART" id="SM00052">
    <property type="entry name" value="EAL"/>
    <property type="match status" value="1"/>
</dbReference>
<dbReference type="CDD" id="cd01949">
    <property type="entry name" value="GGDEF"/>
    <property type="match status" value="1"/>
</dbReference>
<protein>
    <recommendedName>
        <fullName evidence="6">Diguanylate cyclase</fullName>
    </recommendedName>
</protein>
<dbReference type="NCBIfam" id="TIGR00254">
    <property type="entry name" value="GGDEF"/>
    <property type="match status" value="1"/>
</dbReference>
<dbReference type="InterPro" id="IPR029787">
    <property type="entry name" value="Nucleotide_cyclase"/>
</dbReference>
<evidence type="ECO:0000313" key="4">
    <source>
        <dbReference type="EMBL" id="KGM13537.1"/>
    </source>
</evidence>
<dbReference type="SMART" id="SM00065">
    <property type="entry name" value="GAF"/>
    <property type="match status" value="2"/>
</dbReference>
<dbReference type="InterPro" id="IPR000160">
    <property type="entry name" value="GGDEF_dom"/>
</dbReference>
<evidence type="ECO:0008006" key="6">
    <source>
        <dbReference type="Google" id="ProtNLM"/>
    </source>
</evidence>
<feature type="domain" description="EAL" evidence="2">
    <location>
        <begin position="617"/>
        <end position="870"/>
    </location>
</feature>
<dbReference type="InterPro" id="IPR000014">
    <property type="entry name" value="PAS"/>
</dbReference>
<dbReference type="Pfam" id="PF00990">
    <property type="entry name" value="GGDEF"/>
    <property type="match status" value="1"/>
</dbReference>
<feature type="domain" description="PAS" evidence="1">
    <location>
        <begin position="319"/>
        <end position="389"/>
    </location>
</feature>
<dbReference type="SUPFAM" id="SSF141868">
    <property type="entry name" value="EAL domain-like"/>
    <property type="match status" value="1"/>
</dbReference>
<dbReference type="Proteomes" id="UP000054314">
    <property type="component" value="Unassembled WGS sequence"/>
</dbReference>
<dbReference type="Gene3D" id="3.30.70.270">
    <property type="match status" value="1"/>
</dbReference>
<dbReference type="SMART" id="SM00091">
    <property type="entry name" value="PAS"/>
    <property type="match status" value="1"/>
</dbReference>
<dbReference type="Pfam" id="PF00563">
    <property type="entry name" value="EAL"/>
    <property type="match status" value="1"/>
</dbReference>
<dbReference type="AlphaFoldDB" id="A0A0A0C0P0"/>
<dbReference type="SUPFAM" id="SSF55781">
    <property type="entry name" value="GAF domain-like"/>
    <property type="match status" value="2"/>
</dbReference>
<dbReference type="PANTHER" id="PTHR44757:SF2">
    <property type="entry name" value="BIOFILM ARCHITECTURE MAINTENANCE PROTEIN MBAA"/>
    <property type="match status" value="1"/>
</dbReference>
<dbReference type="Pfam" id="PF08447">
    <property type="entry name" value="PAS_3"/>
    <property type="match status" value="1"/>
</dbReference>
<dbReference type="PROSITE" id="PS50112">
    <property type="entry name" value="PAS"/>
    <property type="match status" value="1"/>
</dbReference>
<dbReference type="CDD" id="cd01948">
    <property type="entry name" value="EAL"/>
    <property type="match status" value="1"/>
</dbReference>
<dbReference type="InterPro" id="IPR052155">
    <property type="entry name" value="Biofilm_reg_signaling"/>
</dbReference>
<keyword evidence="5" id="KW-1185">Reference proteome</keyword>
<organism evidence="4 5">
    <name type="scientific">Cellulomonas bogoriensis 69B4 = DSM 16987</name>
    <dbReference type="NCBI Taxonomy" id="1386082"/>
    <lineage>
        <taxon>Bacteria</taxon>
        <taxon>Bacillati</taxon>
        <taxon>Actinomycetota</taxon>
        <taxon>Actinomycetes</taxon>
        <taxon>Micrococcales</taxon>
        <taxon>Cellulomonadaceae</taxon>
        <taxon>Cellulomonas</taxon>
    </lineage>
</organism>
<dbReference type="CDD" id="cd00130">
    <property type="entry name" value="PAS"/>
    <property type="match status" value="1"/>
</dbReference>
<evidence type="ECO:0000313" key="5">
    <source>
        <dbReference type="Proteomes" id="UP000054314"/>
    </source>
</evidence>
<dbReference type="Gene3D" id="3.20.20.450">
    <property type="entry name" value="EAL domain"/>
    <property type="match status" value="1"/>
</dbReference>
<dbReference type="InterPro" id="IPR043128">
    <property type="entry name" value="Rev_trsase/Diguanyl_cyclase"/>
</dbReference>
<dbReference type="NCBIfam" id="TIGR00229">
    <property type="entry name" value="sensory_box"/>
    <property type="match status" value="1"/>
</dbReference>
<evidence type="ECO:0000259" key="3">
    <source>
        <dbReference type="PROSITE" id="PS50887"/>
    </source>
</evidence>